<evidence type="ECO:0000256" key="1">
    <source>
        <dbReference type="ARBA" id="ARBA00005051"/>
    </source>
</evidence>
<dbReference type="PANTHER" id="PTHR43071:SF1">
    <property type="entry name" value="2-AMINO-4-HYDROXY-6-HYDROXYMETHYLDIHYDROPTERIDINE PYROPHOSPHOKINASE"/>
    <property type="match status" value="1"/>
</dbReference>
<dbReference type="Proteomes" id="UP001496674">
    <property type="component" value="Chromosome"/>
</dbReference>
<evidence type="ECO:0000256" key="6">
    <source>
        <dbReference type="ARBA" id="ARBA00022741"/>
    </source>
</evidence>
<evidence type="ECO:0000256" key="3">
    <source>
        <dbReference type="ARBA" id="ARBA00013253"/>
    </source>
</evidence>
<reference evidence="14 15" key="1">
    <citation type="submission" date="2023-04" db="EMBL/GenBank/DDBJ databases">
        <title>Draft genome sequence of acteroides sedimenti strain YN3PY1.</title>
        <authorList>
            <person name="Yoshida N."/>
        </authorList>
    </citation>
    <scope>NUCLEOTIDE SEQUENCE [LARGE SCALE GENOMIC DNA]</scope>
    <source>
        <strain evidence="14 15">YN3PY1</strain>
    </source>
</reference>
<keyword evidence="9" id="KW-0289">Folate biosynthesis</keyword>
<dbReference type="CDD" id="cd00483">
    <property type="entry name" value="HPPK"/>
    <property type="match status" value="1"/>
</dbReference>
<evidence type="ECO:0000256" key="2">
    <source>
        <dbReference type="ARBA" id="ARBA00005810"/>
    </source>
</evidence>
<evidence type="ECO:0000256" key="10">
    <source>
        <dbReference type="ARBA" id="ARBA00029409"/>
    </source>
</evidence>
<evidence type="ECO:0000256" key="4">
    <source>
        <dbReference type="ARBA" id="ARBA00016218"/>
    </source>
</evidence>
<evidence type="ECO:0000256" key="5">
    <source>
        <dbReference type="ARBA" id="ARBA00022679"/>
    </source>
</evidence>
<protein>
    <recommendedName>
        <fullName evidence="4">2-amino-4-hydroxy-6-hydroxymethyldihydropteridine pyrophosphokinase</fullName>
        <ecNumber evidence="3">2.7.6.3</ecNumber>
    </recommendedName>
    <alternativeName>
        <fullName evidence="11">6-hydroxymethyl-7,8-dihydropterin pyrophosphokinase</fullName>
    </alternativeName>
    <alternativeName>
        <fullName evidence="12">7,8-dihydro-6-hydroxymethylpterin-pyrophosphokinase</fullName>
    </alternativeName>
</protein>
<dbReference type="Pfam" id="PF01288">
    <property type="entry name" value="HPPK"/>
    <property type="match status" value="1"/>
</dbReference>
<comment type="function">
    <text evidence="10">Catalyzes the transfer of pyrophosphate from adenosine triphosphate (ATP) to 6-hydroxymethyl-7,8-dihydropterin, an enzymatic step in folate biosynthesis pathway.</text>
</comment>
<keyword evidence="15" id="KW-1185">Reference proteome</keyword>
<feature type="domain" description="7,8-dihydro-6-hydroxymethylpterin-pyrophosphokinase" evidence="13">
    <location>
        <begin position="5"/>
        <end position="135"/>
    </location>
</feature>
<evidence type="ECO:0000256" key="9">
    <source>
        <dbReference type="ARBA" id="ARBA00022909"/>
    </source>
</evidence>
<gene>
    <name evidence="14" type="ORF">BSYN_22080</name>
</gene>
<dbReference type="InterPro" id="IPR000550">
    <property type="entry name" value="Hppk"/>
</dbReference>
<keyword evidence="5" id="KW-0808">Transferase</keyword>
<keyword evidence="7" id="KW-0418">Kinase</keyword>
<evidence type="ECO:0000256" key="7">
    <source>
        <dbReference type="ARBA" id="ARBA00022777"/>
    </source>
</evidence>
<accession>A0ABM8IDB6</accession>
<evidence type="ECO:0000313" key="14">
    <source>
        <dbReference type="EMBL" id="BEG99943.1"/>
    </source>
</evidence>
<dbReference type="Gene3D" id="3.30.70.560">
    <property type="entry name" value="7,8-Dihydro-6-hydroxymethylpterin-pyrophosphokinase HPPK"/>
    <property type="match status" value="1"/>
</dbReference>
<comment type="similarity">
    <text evidence="2">Belongs to the HPPK family.</text>
</comment>
<evidence type="ECO:0000256" key="11">
    <source>
        <dbReference type="ARBA" id="ARBA00029766"/>
    </source>
</evidence>
<evidence type="ECO:0000313" key="15">
    <source>
        <dbReference type="Proteomes" id="UP001496674"/>
    </source>
</evidence>
<dbReference type="PANTHER" id="PTHR43071">
    <property type="entry name" value="2-AMINO-4-HYDROXY-6-HYDROXYMETHYLDIHYDROPTERIDINE PYROPHOSPHOKINASE"/>
    <property type="match status" value="1"/>
</dbReference>
<evidence type="ECO:0000256" key="8">
    <source>
        <dbReference type="ARBA" id="ARBA00022840"/>
    </source>
</evidence>
<keyword evidence="6" id="KW-0547">Nucleotide-binding</keyword>
<evidence type="ECO:0000256" key="12">
    <source>
        <dbReference type="ARBA" id="ARBA00033413"/>
    </source>
</evidence>
<proteinExistence type="inferred from homology"/>
<dbReference type="EC" id="2.7.6.3" evidence="3"/>
<dbReference type="InterPro" id="IPR035907">
    <property type="entry name" value="Hppk_sf"/>
</dbReference>
<dbReference type="EMBL" id="AP028055">
    <property type="protein sequence ID" value="BEG99943.1"/>
    <property type="molecule type" value="Genomic_DNA"/>
</dbReference>
<name>A0ABM8IDB6_9BACE</name>
<keyword evidence="8" id="KW-0067">ATP-binding</keyword>
<dbReference type="NCBIfam" id="TIGR01498">
    <property type="entry name" value="folK"/>
    <property type="match status" value="1"/>
</dbReference>
<dbReference type="RefSeq" id="WP_353330867.1">
    <property type="nucleotide sequence ID" value="NZ_AP028055.1"/>
</dbReference>
<sequence>MTKVYLGLGSNLGNKESNLHLSIEKIKERIGKVISLSAFYASEPWGFESDNSFLNAAVCVETVLSPLVLLEEIQKIEKEMGRTKKSLGGVYNDRLIDIDILFYGNLIIRSEKLSVPHPLIKERSFVIIPLNEIAPELIEPETGKTIRTLCNEISL</sequence>
<dbReference type="SUPFAM" id="SSF55083">
    <property type="entry name" value="6-hydroxymethyl-7,8-dihydropterin pyrophosphokinase, HPPK"/>
    <property type="match status" value="1"/>
</dbReference>
<evidence type="ECO:0000259" key="13">
    <source>
        <dbReference type="Pfam" id="PF01288"/>
    </source>
</evidence>
<comment type="pathway">
    <text evidence="1">Cofactor biosynthesis; tetrahydrofolate biosynthesis; 2-amino-4-hydroxy-6-hydroxymethyl-7,8-dihydropteridine diphosphate from 7,8-dihydroneopterin triphosphate: step 4/4.</text>
</comment>
<organism evidence="14 15">
    <name type="scientific">Bacteroides sedimenti</name>
    <dbReference type="NCBI Taxonomy" id="2136147"/>
    <lineage>
        <taxon>Bacteria</taxon>
        <taxon>Pseudomonadati</taxon>
        <taxon>Bacteroidota</taxon>
        <taxon>Bacteroidia</taxon>
        <taxon>Bacteroidales</taxon>
        <taxon>Bacteroidaceae</taxon>
        <taxon>Bacteroides</taxon>
    </lineage>
</organism>